<accession>A0AAE1DSP5</accession>
<proteinExistence type="predicted"/>
<dbReference type="EMBL" id="JAWDGP010002623">
    <property type="protein sequence ID" value="KAK3781499.1"/>
    <property type="molecule type" value="Genomic_DNA"/>
</dbReference>
<reference evidence="1" key="1">
    <citation type="journal article" date="2023" name="G3 (Bethesda)">
        <title>A reference genome for the long-term kleptoplast-retaining sea slug Elysia crispata morphotype clarki.</title>
        <authorList>
            <person name="Eastman K.E."/>
            <person name="Pendleton A.L."/>
            <person name="Shaikh M.A."/>
            <person name="Suttiyut T."/>
            <person name="Ogas R."/>
            <person name="Tomko P."/>
            <person name="Gavelis G."/>
            <person name="Widhalm J.R."/>
            <person name="Wisecaver J.H."/>
        </authorList>
    </citation>
    <scope>NUCLEOTIDE SEQUENCE</scope>
    <source>
        <strain evidence="1">ECLA1</strain>
    </source>
</reference>
<evidence type="ECO:0000313" key="2">
    <source>
        <dbReference type="Proteomes" id="UP001283361"/>
    </source>
</evidence>
<comment type="caution">
    <text evidence="1">The sequence shown here is derived from an EMBL/GenBank/DDBJ whole genome shotgun (WGS) entry which is preliminary data.</text>
</comment>
<dbReference type="Proteomes" id="UP001283361">
    <property type="component" value="Unassembled WGS sequence"/>
</dbReference>
<keyword evidence="2" id="KW-1185">Reference proteome</keyword>
<evidence type="ECO:0000313" key="1">
    <source>
        <dbReference type="EMBL" id="KAK3781499.1"/>
    </source>
</evidence>
<gene>
    <name evidence="1" type="ORF">RRG08_054839</name>
</gene>
<protein>
    <submittedName>
        <fullName evidence="1">Uncharacterized protein</fullName>
    </submittedName>
</protein>
<organism evidence="1 2">
    <name type="scientific">Elysia crispata</name>
    <name type="common">lettuce slug</name>
    <dbReference type="NCBI Taxonomy" id="231223"/>
    <lineage>
        <taxon>Eukaryota</taxon>
        <taxon>Metazoa</taxon>
        <taxon>Spiralia</taxon>
        <taxon>Lophotrochozoa</taxon>
        <taxon>Mollusca</taxon>
        <taxon>Gastropoda</taxon>
        <taxon>Heterobranchia</taxon>
        <taxon>Euthyneura</taxon>
        <taxon>Panpulmonata</taxon>
        <taxon>Sacoglossa</taxon>
        <taxon>Placobranchoidea</taxon>
        <taxon>Plakobranchidae</taxon>
        <taxon>Elysia</taxon>
    </lineage>
</organism>
<dbReference type="AlphaFoldDB" id="A0AAE1DSP5"/>
<name>A0AAE1DSP5_9GAST</name>
<sequence length="99" mass="11002">MVLFRPNGIEPQRMLHIIRPISATDTHPPSKVDDVVIASFPSAHDATAANVRVRIDTQTISRSFRRLTFPFVTTIIGNRIYSLLQTSAEVSSPEKGNID</sequence>